<evidence type="ECO:0000256" key="1">
    <source>
        <dbReference type="SAM" id="Phobius"/>
    </source>
</evidence>
<dbReference type="Proteomes" id="UP000177082">
    <property type="component" value="Unassembled WGS sequence"/>
</dbReference>
<proteinExistence type="predicted"/>
<reference evidence="2 3" key="1">
    <citation type="journal article" date="2016" name="Nat. Commun.">
        <title>Thousands of microbial genomes shed light on interconnected biogeochemical processes in an aquifer system.</title>
        <authorList>
            <person name="Anantharaman K."/>
            <person name="Brown C.T."/>
            <person name="Hug L.A."/>
            <person name="Sharon I."/>
            <person name="Castelle C.J."/>
            <person name="Probst A.J."/>
            <person name="Thomas B.C."/>
            <person name="Singh A."/>
            <person name="Wilkins M.J."/>
            <person name="Karaoz U."/>
            <person name="Brodie E.L."/>
            <person name="Williams K.H."/>
            <person name="Hubbard S.S."/>
            <person name="Banfield J.F."/>
        </authorList>
    </citation>
    <scope>NUCLEOTIDE SEQUENCE [LARGE SCALE GENOMIC DNA]</scope>
</reference>
<dbReference type="EMBL" id="MGHF01000011">
    <property type="protein sequence ID" value="OGM63858.1"/>
    <property type="molecule type" value="Genomic_DNA"/>
</dbReference>
<evidence type="ECO:0000313" key="2">
    <source>
        <dbReference type="EMBL" id="OGM63858.1"/>
    </source>
</evidence>
<organism evidence="2 3">
    <name type="scientific">Candidatus Woesebacteria bacterium RIFCSPLOWO2_01_FULL_39_21</name>
    <dbReference type="NCBI Taxonomy" id="1802519"/>
    <lineage>
        <taxon>Bacteria</taxon>
        <taxon>Candidatus Woeseibacteriota</taxon>
    </lineage>
</organism>
<feature type="transmembrane region" description="Helical" evidence="1">
    <location>
        <begin position="61"/>
        <end position="87"/>
    </location>
</feature>
<sequence>MGRKPDEIEKKINRKLADLKQSVQVGSSGKLPTKLALNRELIGVYELLKEIHRKTPPMGEIAVAMLAFVFLAFTILSAIYLIFQGILRPTGEWLAKTWLSASAGEQLLVIIAVIGGFGTAFKWWYKNYVLPKKLPDKLQKK</sequence>
<name>A0A1F8BKR0_9BACT</name>
<protein>
    <submittedName>
        <fullName evidence="2">Uncharacterized protein</fullName>
    </submittedName>
</protein>
<keyword evidence="1" id="KW-1133">Transmembrane helix</keyword>
<comment type="caution">
    <text evidence="2">The sequence shown here is derived from an EMBL/GenBank/DDBJ whole genome shotgun (WGS) entry which is preliminary data.</text>
</comment>
<dbReference type="AlphaFoldDB" id="A0A1F8BKR0"/>
<gene>
    <name evidence="2" type="ORF">A2961_00080</name>
</gene>
<accession>A0A1F8BKR0</accession>
<feature type="transmembrane region" description="Helical" evidence="1">
    <location>
        <begin position="107"/>
        <end position="125"/>
    </location>
</feature>
<dbReference type="STRING" id="1802519.A2961_00080"/>
<keyword evidence="1" id="KW-0472">Membrane</keyword>
<keyword evidence="1" id="KW-0812">Transmembrane</keyword>
<evidence type="ECO:0000313" key="3">
    <source>
        <dbReference type="Proteomes" id="UP000177082"/>
    </source>
</evidence>